<keyword evidence="2" id="KW-1185">Reference proteome</keyword>
<name>A0A222FNA3_9GAMM</name>
<dbReference type="AlphaFoldDB" id="A0A222FNA3"/>
<reference evidence="1 2" key="1">
    <citation type="submission" date="2017-07" db="EMBL/GenBank/DDBJ databases">
        <title>Annotated genome sequence of Bacterioplanes sanyensis isolated from Red Sea.</title>
        <authorList>
            <person name="Rehman Z.U."/>
        </authorList>
    </citation>
    <scope>NUCLEOTIDE SEQUENCE [LARGE SCALE GENOMIC DNA]</scope>
    <source>
        <strain evidence="1 2">NV9</strain>
    </source>
</reference>
<proteinExistence type="predicted"/>
<evidence type="ECO:0000313" key="1">
    <source>
        <dbReference type="EMBL" id="ASP40162.1"/>
    </source>
</evidence>
<evidence type="ECO:0000313" key="2">
    <source>
        <dbReference type="Proteomes" id="UP000202440"/>
    </source>
</evidence>
<dbReference type="KEGG" id="bsan:CHH28_16420"/>
<accession>A0A222FNA3</accession>
<dbReference type="EMBL" id="CP022530">
    <property type="protein sequence ID" value="ASP40162.1"/>
    <property type="molecule type" value="Genomic_DNA"/>
</dbReference>
<gene>
    <name evidence="1" type="ORF">CHH28_16420</name>
</gene>
<sequence>MDGNVFTVDFPERKEQFRIANRVIGPAADGEEPLQGSDVAMLEQMLWQLGVSPGGGPGVAGRRIPNESQREIFEVGNGTVGKMLGRFNYFSHTPVTRTTDHQAMVSLIHNGRAYNTIDELQKHWLHYLEAYGIFSDIQRYNFSDLSQADKDAAEAVFDGVIHYPRGVELDDIEPTYTVALHQQVSRYRNFQRVDILRAMAEQESNGRHWGYSARLDDVFRLTVGGADEAGSTGFNQIQNKYAYGGLSLDGTSAAASRGRICGAVSAYDQDGVSRVNHYDPGQNLVAKAVWLAAAEGNCGRSFRSAFNNDSYTGTYRSGDTLVLLSYSTGEVAEAVAGGNHTDDTYELLAKAIGAYNQGAGIFNQTSWLELITSQMTPGSNEYQEIMAIPYRERSPRQQRLFGRTTAMRYGIRVMHDNDKLNLPYRTYKWRGGVYPDRNSDGTPNPRAGQFWCFEYGERDWMNPAFNINLRGGGVRPARWNDYFVRASGSDEHKVEC</sequence>
<protein>
    <submittedName>
        <fullName evidence="1">Uncharacterized protein</fullName>
    </submittedName>
</protein>
<dbReference type="Proteomes" id="UP000202440">
    <property type="component" value="Chromosome"/>
</dbReference>
<organism evidence="1 2">
    <name type="scientific">Bacterioplanes sanyensis</name>
    <dbReference type="NCBI Taxonomy" id="1249553"/>
    <lineage>
        <taxon>Bacteria</taxon>
        <taxon>Pseudomonadati</taxon>
        <taxon>Pseudomonadota</taxon>
        <taxon>Gammaproteobacteria</taxon>
        <taxon>Oceanospirillales</taxon>
        <taxon>Oceanospirillaceae</taxon>
        <taxon>Bacterioplanes</taxon>
    </lineage>
</organism>